<dbReference type="CDD" id="cd00067">
    <property type="entry name" value="GAL4"/>
    <property type="match status" value="1"/>
</dbReference>
<dbReference type="AlphaFoldDB" id="A0A1E3PKY4"/>
<organism evidence="2 3">
    <name type="scientific">Nadsonia fulvescens var. elongata DSM 6958</name>
    <dbReference type="NCBI Taxonomy" id="857566"/>
    <lineage>
        <taxon>Eukaryota</taxon>
        <taxon>Fungi</taxon>
        <taxon>Dikarya</taxon>
        <taxon>Ascomycota</taxon>
        <taxon>Saccharomycotina</taxon>
        <taxon>Dipodascomycetes</taxon>
        <taxon>Dipodascales</taxon>
        <taxon>Dipodascales incertae sedis</taxon>
        <taxon>Nadsonia</taxon>
    </lineage>
</organism>
<evidence type="ECO:0000259" key="1">
    <source>
        <dbReference type="PROSITE" id="PS50048"/>
    </source>
</evidence>
<accession>A0A1E3PKY4</accession>
<dbReference type="STRING" id="857566.A0A1E3PKY4"/>
<gene>
    <name evidence="2" type="ORF">NADFUDRAFT_52085</name>
</gene>
<feature type="domain" description="Zn(2)-C6 fungal-type" evidence="1">
    <location>
        <begin position="14"/>
        <end position="44"/>
    </location>
</feature>
<dbReference type="EMBL" id="KV454410">
    <property type="protein sequence ID" value="ODQ65497.1"/>
    <property type="molecule type" value="Genomic_DNA"/>
</dbReference>
<dbReference type="GO" id="GO:0001228">
    <property type="term" value="F:DNA-binding transcription activator activity, RNA polymerase II-specific"/>
    <property type="evidence" value="ECO:0007669"/>
    <property type="project" value="TreeGrafter"/>
</dbReference>
<keyword evidence="3" id="KW-1185">Reference proteome</keyword>
<dbReference type="Proteomes" id="UP000095009">
    <property type="component" value="Unassembled WGS sequence"/>
</dbReference>
<proteinExistence type="predicted"/>
<dbReference type="InterPro" id="IPR036864">
    <property type="entry name" value="Zn2-C6_fun-type_DNA-bd_sf"/>
</dbReference>
<protein>
    <recommendedName>
        <fullName evidence="1">Zn(2)-C6 fungal-type domain-containing protein</fullName>
    </recommendedName>
</protein>
<dbReference type="SMART" id="SM00066">
    <property type="entry name" value="GAL4"/>
    <property type="match status" value="1"/>
</dbReference>
<dbReference type="PROSITE" id="PS50048">
    <property type="entry name" value="ZN2_CY6_FUNGAL_2"/>
    <property type="match status" value="1"/>
</dbReference>
<dbReference type="PANTHER" id="PTHR47784">
    <property type="entry name" value="STEROL UPTAKE CONTROL PROTEIN 2"/>
    <property type="match status" value="1"/>
</dbReference>
<dbReference type="Gene3D" id="4.10.240.10">
    <property type="entry name" value="Zn(2)-C6 fungal-type DNA-binding domain"/>
    <property type="match status" value="1"/>
</dbReference>
<dbReference type="GO" id="GO:0008270">
    <property type="term" value="F:zinc ion binding"/>
    <property type="evidence" value="ECO:0007669"/>
    <property type="project" value="InterPro"/>
</dbReference>
<dbReference type="PANTHER" id="PTHR47784:SF5">
    <property type="entry name" value="STEROL UPTAKE CONTROL PROTEIN 2"/>
    <property type="match status" value="1"/>
</dbReference>
<name>A0A1E3PKY4_9ASCO</name>
<evidence type="ECO:0000313" key="2">
    <source>
        <dbReference type="EMBL" id="ODQ65497.1"/>
    </source>
</evidence>
<sequence>MKATRQSSKRSRNGCLSCNSLRIKCDEAKLKCEYCAHTNKECIYNTYKEEREDQLDHYLVHYQFKNYEDTIKDDLVLISINSMAEQLNISYLELRLLIFLIKHGCAIFYFNRNQAIDNVWRTHVPQMLNNSQLMRDSILSASALQPWALNEELDIEFSKRHAFEGGGFEF</sequence>
<reference evidence="2 3" key="1">
    <citation type="journal article" date="2016" name="Proc. Natl. Acad. Sci. U.S.A.">
        <title>Comparative genomics of biotechnologically important yeasts.</title>
        <authorList>
            <person name="Riley R."/>
            <person name="Haridas S."/>
            <person name="Wolfe K.H."/>
            <person name="Lopes M.R."/>
            <person name="Hittinger C.T."/>
            <person name="Goeker M."/>
            <person name="Salamov A.A."/>
            <person name="Wisecaver J.H."/>
            <person name="Long T.M."/>
            <person name="Calvey C.H."/>
            <person name="Aerts A.L."/>
            <person name="Barry K.W."/>
            <person name="Choi C."/>
            <person name="Clum A."/>
            <person name="Coughlan A.Y."/>
            <person name="Deshpande S."/>
            <person name="Douglass A.P."/>
            <person name="Hanson S.J."/>
            <person name="Klenk H.-P."/>
            <person name="LaButti K.M."/>
            <person name="Lapidus A."/>
            <person name="Lindquist E.A."/>
            <person name="Lipzen A.M."/>
            <person name="Meier-Kolthoff J.P."/>
            <person name="Ohm R.A."/>
            <person name="Otillar R.P."/>
            <person name="Pangilinan J.L."/>
            <person name="Peng Y."/>
            <person name="Rokas A."/>
            <person name="Rosa C.A."/>
            <person name="Scheuner C."/>
            <person name="Sibirny A.A."/>
            <person name="Slot J.C."/>
            <person name="Stielow J.B."/>
            <person name="Sun H."/>
            <person name="Kurtzman C.P."/>
            <person name="Blackwell M."/>
            <person name="Grigoriev I.V."/>
            <person name="Jeffries T.W."/>
        </authorList>
    </citation>
    <scope>NUCLEOTIDE SEQUENCE [LARGE SCALE GENOMIC DNA]</scope>
    <source>
        <strain evidence="2 3">DSM 6958</strain>
    </source>
</reference>
<dbReference type="OrthoDB" id="4023759at2759"/>
<dbReference type="SUPFAM" id="SSF57701">
    <property type="entry name" value="Zn2/Cys6 DNA-binding domain"/>
    <property type="match status" value="1"/>
</dbReference>
<evidence type="ECO:0000313" key="3">
    <source>
        <dbReference type="Proteomes" id="UP000095009"/>
    </source>
</evidence>
<dbReference type="InterPro" id="IPR053157">
    <property type="entry name" value="Sterol_Uptake_Regulator"/>
</dbReference>
<dbReference type="InterPro" id="IPR001138">
    <property type="entry name" value="Zn2Cys6_DnaBD"/>
</dbReference>